<gene>
    <name evidence="2" type="ORF">CLV30_110162</name>
</gene>
<protein>
    <submittedName>
        <fullName evidence="2">AlpA family transcriptional regulator</fullName>
    </submittedName>
</protein>
<dbReference type="SUPFAM" id="SSF46955">
    <property type="entry name" value="Putative DNA-binding domain"/>
    <property type="match status" value="1"/>
</dbReference>
<reference evidence="2 3" key="1">
    <citation type="submission" date="2018-03" db="EMBL/GenBank/DDBJ databases">
        <title>Genomic Encyclopedia of Archaeal and Bacterial Type Strains, Phase II (KMG-II): from individual species to whole genera.</title>
        <authorList>
            <person name="Goeker M."/>
        </authorList>
    </citation>
    <scope>NUCLEOTIDE SEQUENCE [LARGE SCALE GENOMIC DNA]</scope>
    <source>
        <strain evidence="2 3">DSM 45211</strain>
    </source>
</reference>
<evidence type="ECO:0000313" key="2">
    <source>
        <dbReference type="EMBL" id="PSL02508.1"/>
    </source>
</evidence>
<dbReference type="EMBL" id="PYGE01000010">
    <property type="protein sequence ID" value="PSL02508.1"/>
    <property type="molecule type" value="Genomic_DNA"/>
</dbReference>
<dbReference type="Pfam" id="PF12728">
    <property type="entry name" value="HTH_17"/>
    <property type="match status" value="1"/>
</dbReference>
<dbReference type="Proteomes" id="UP000243528">
    <property type="component" value="Unassembled WGS sequence"/>
</dbReference>
<proteinExistence type="predicted"/>
<keyword evidence="3" id="KW-1185">Reference proteome</keyword>
<evidence type="ECO:0000259" key="1">
    <source>
        <dbReference type="Pfam" id="PF12728"/>
    </source>
</evidence>
<dbReference type="InterPro" id="IPR041657">
    <property type="entry name" value="HTH_17"/>
</dbReference>
<dbReference type="InterPro" id="IPR009061">
    <property type="entry name" value="DNA-bd_dom_put_sf"/>
</dbReference>
<accession>A0A2P8DZ56</accession>
<dbReference type="RefSeq" id="WP_106538016.1">
    <property type="nucleotide sequence ID" value="NZ_PYGE01000010.1"/>
</dbReference>
<evidence type="ECO:0000313" key="3">
    <source>
        <dbReference type="Proteomes" id="UP000243528"/>
    </source>
</evidence>
<name>A0A2P8DZ56_9ACTN</name>
<dbReference type="OrthoDB" id="3267842at2"/>
<sequence length="69" mass="7852">MHDDPLMDPPATADYLGTSVPALAQMRYRGDGPPFIRMTARKIRYRRSDVDGWLSSRTRTRTDDRTPAA</sequence>
<comment type="caution">
    <text evidence="2">The sequence shown here is derived from an EMBL/GenBank/DDBJ whole genome shotgun (WGS) entry which is preliminary data.</text>
</comment>
<dbReference type="AlphaFoldDB" id="A0A2P8DZ56"/>
<feature type="domain" description="Helix-turn-helix" evidence="1">
    <location>
        <begin position="6"/>
        <end position="57"/>
    </location>
</feature>
<organism evidence="2 3">
    <name type="scientific">Haloactinopolyspora alba</name>
    <dbReference type="NCBI Taxonomy" id="648780"/>
    <lineage>
        <taxon>Bacteria</taxon>
        <taxon>Bacillati</taxon>
        <taxon>Actinomycetota</taxon>
        <taxon>Actinomycetes</taxon>
        <taxon>Jiangellales</taxon>
        <taxon>Jiangellaceae</taxon>
        <taxon>Haloactinopolyspora</taxon>
    </lineage>
</organism>